<evidence type="ECO:0000313" key="6">
    <source>
        <dbReference type="Proteomes" id="UP001200145"/>
    </source>
</evidence>
<dbReference type="Gene3D" id="3.40.50.10790">
    <property type="entry name" value="S-adenosyl-l-methionine hydroxide adenosyltransferase, N-terminal"/>
    <property type="match status" value="1"/>
</dbReference>
<accession>A0ABS9BCH2</accession>
<comment type="caution">
    <text evidence="5">The sequence shown here is derived from an EMBL/GenBank/DDBJ whole genome shotgun (WGS) entry which is preliminary data.</text>
</comment>
<dbReference type="Pfam" id="PF01887">
    <property type="entry name" value="SAM_HAT_N"/>
    <property type="match status" value="1"/>
</dbReference>
<keyword evidence="1" id="KW-0949">S-adenosyl-L-methionine</keyword>
<evidence type="ECO:0000256" key="2">
    <source>
        <dbReference type="ARBA" id="ARBA00024035"/>
    </source>
</evidence>
<feature type="domain" description="S-adenosyl-l-methionine hydroxide adenosyltransferase N-terminal" evidence="3">
    <location>
        <begin position="4"/>
        <end position="145"/>
    </location>
</feature>
<dbReference type="EMBL" id="JAKEVY010000001">
    <property type="protein sequence ID" value="MCF1713177.1"/>
    <property type="molecule type" value="Genomic_DNA"/>
</dbReference>
<protein>
    <submittedName>
        <fullName evidence="5">SAM-dependent chlorinase/fluorinase</fullName>
    </submittedName>
</protein>
<dbReference type="PIRSF" id="PIRSF006779">
    <property type="entry name" value="UCP006779"/>
    <property type="match status" value="1"/>
</dbReference>
<reference evidence="5 6" key="1">
    <citation type="submission" date="2022-01" db="EMBL/GenBank/DDBJ databases">
        <title>Flavihumibacter sp. nov., isolated from sediment of a river.</title>
        <authorList>
            <person name="Liu H."/>
        </authorList>
    </citation>
    <scope>NUCLEOTIDE SEQUENCE [LARGE SCALE GENOMIC DNA]</scope>
    <source>
        <strain evidence="5 6">RY-1</strain>
    </source>
</reference>
<dbReference type="PANTHER" id="PTHR35092:SF1">
    <property type="entry name" value="CHLORINASE MJ1651"/>
    <property type="match status" value="1"/>
</dbReference>
<evidence type="ECO:0000259" key="3">
    <source>
        <dbReference type="Pfam" id="PF01887"/>
    </source>
</evidence>
<evidence type="ECO:0000259" key="4">
    <source>
        <dbReference type="Pfam" id="PF20257"/>
    </source>
</evidence>
<proteinExistence type="inferred from homology"/>
<evidence type="ECO:0000313" key="5">
    <source>
        <dbReference type="EMBL" id="MCF1713177.1"/>
    </source>
</evidence>
<dbReference type="InterPro" id="IPR002747">
    <property type="entry name" value="SAM_OH_AdoTrfase"/>
</dbReference>
<comment type="similarity">
    <text evidence="2">Belongs to the SAM hydrolase / SAM-dependent halogenase family.</text>
</comment>
<dbReference type="SUPFAM" id="SSF101852">
    <property type="entry name" value="Bacterial fluorinating enzyme, C-terminal domain"/>
    <property type="match status" value="1"/>
</dbReference>
<dbReference type="Proteomes" id="UP001200145">
    <property type="component" value="Unassembled WGS sequence"/>
</dbReference>
<keyword evidence="6" id="KW-1185">Reference proteome</keyword>
<dbReference type="SUPFAM" id="SSF102522">
    <property type="entry name" value="Bacterial fluorinating enzyme, N-terminal domain"/>
    <property type="match status" value="1"/>
</dbReference>
<dbReference type="Gene3D" id="2.40.30.90">
    <property type="entry name" value="Bacterial fluorinating enzyme like"/>
    <property type="match status" value="1"/>
</dbReference>
<sequence length="273" mass="31166">MAVLTLTSDFGTQDYLAGAVKGLLLRIDPSFNLVDISHGIRPFNYPQAAYICRNAIRHFPELSYHLILVNLFERRNSHLLLAYHKNQYYLCADNGLLPMILEEKPELVIGLPMDPQVQGHTLHCIEVFGKAIAALNRGERITDIGEPDFPYLEKNPLKPLLQENTIEGQIIYIDQFENVVVNITREQFEAQRKGRGFTILFKRNETIERLSNNYADVPEGEKLAHFNAAGYLEISINKGNAAGLFGLQGYGEQSQNTYLQNRLFYQTVRIFFQ</sequence>
<evidence type="ECO:0000256" key="1">
    <source>
        <dbReference type="ARBA" id="ARBA00022691"/>
    </source>
</evidence>
<dbReference type="InterPro" id="IPR046470">
    <property type="entry name" value="SAM_HAT_C"/>
</dbReference>
<dbReference type="InterPro" id="IPR046469">
    <property type="entry name" value="SAM_HAT_N"/>
</dbReference>
<gene>
    <name evidence="5" type="ORF">L0U88_00870</name>
</gene>
<dbReference type="Pfam" id="PF20257">
    <property type="entry name" value="SAM_HAT_C"/>
    <property type="match status" value="1"/>
</dbReference>
<dbReference type="InterPro" id="IPR023227">
    <property type="entry name" value="SAM_OH_AdoTrfase_C_sf"/>
</dbReference>
<name>A0ABS9BCH2_9BACT</name>
<dbReference type="InterPro" id="IPR023228">
    <property type="entry name" value="SAM_OH_AdoTrfase_N_sf"/>
</dbReference>
<feature type="domain" description="S-adenosyl-l-methionine hydroxide adenosyltransferase C-terminal" evidence="4">
    <location>
        <begin position="168"/>
        <end position="248"/>
    </location>
</feature>
<organism evidence="5 6">
    <name type="scientific">Flavihumibacter fluminis</name>
    <dbReference type="NCBI Taxonomy" id="2909236"/>
    <lineage>
        <taxon>Bacteria</taxon>
        <taxon>Pseudomonadati</taxon>
        <taxon>Bacteroidota</taxon>
        <taxon>Chitinophagia</taxon>
        <taxon>Chitinophagales</taxon>
        <taxon>Chitinophagaceae</taxon>
        <taxon>Flavihumibacter</taxon>
    </lineage>
</organism>
<dbReference type="PANTHER" id="PTHR35092">
    <property type="entry name" value="CHLORINASE MJ1651"/>
    <property type="match status" value="1"/>
</dbReference>
<dbReference type="RefSeq" id="WP_234863628.1">
    <property type="nucleotide sequence ID" value="NZ_JAKEVY010000001.1"/>
</dbReference>